<evidence type="ECO:0000256" key="1">
    <source>
        <dbReference type="SAM" id="MobiDB-lite"/>
    </source>
</evidence>
<dbReference type="KEGG" id="haxz:M0R88_08175"/>
<dbReference type="RefSeq" id="WP_248656445.1">
    <property type="nucleotide sequence ID" value="NZ_CP096658.1"/>
</dbReference>
<protein>
    <submittedName>
        <fullName evidence="2">Uncharacterized protein</fullName>
    </submittedName>
</protein>
<accession>A0A8U0IMT4</accession>
<dbReference type="AlphaFoldDB" id="A0A8U0IMT4"/>
<sequence>MQFELRDQTEDDSAETDPVAPGTSCYGCFKEGGTSSLSNVFGFVL</sequence>
<proteinExistence type="predicted"/>
<feature type="region of interest" description="Disordered" evidence="1">
    <location>
        <begin position="1"/>
        <end position="22"/>
    </location>
</feature>
<gene>
    <name evidence="2" type="ORF">M0R88_08175</name>
</gene>
<evidence type="ECO:0000313" key="2">
    <source>
        <dbReference type="EMBL" id="UPW02058.1"/>
    </source>
</evidence>
<reference evidence="2" key="1">
    <citation type="submission" date="2022-04" db="EMBL/GenBank/DDBJ databases">
        <title>Diverse halophilic archaea isolated from saline environments.</title>
        <authorList>
            <person name="Cui H.-L."/>
        </authorList>
    </citation>
    <scope>NUCLEOTIDE SEQUENCE</scope>
    <source>
        <strain evidence="2">XZYJT40</strain>
    </source>
</reference>
<dbReference type="Proteomes" id="UP000830434">
    <property type="component" value="Chromosome"/>
</dbReference>
<dbReference type="GeneID" id="72189824"/>
<organism evidence="2 3">
    <name type="scientific">Halorussus gelatinilyticus</name>
    <dbReference type="NCBI Taxonomy" id="2937524"/>
    <lineage>
        <taxon>Archaea</taxon>
        <taxon>Methanobacteriati</taxon>
        <taxon>Methanobacteriota</taxon>
        <taxon>Stenosarchaea group</taxon>
        <taxon>Halobacteria</taxon>
        <taxon>Halobacteriales</taxon>
        <taxon>Haladaptataceae</taxon>
        <taxon>Halorussus</taxon>
    </lineage>
</organism>
<evidence type="ECO:0000313" key="3">
    <source>
        <dbReference type="Proteomes" id="UP000830434"/>
    </source>
</evidence>
<keyword evidence="3" id="KW-1185">Reference proteome</keyword>
<dbReference type="EMBL" id="CP096658">
    <property type="protein sequence ID" value="UPW02058.1"/>
    <property type="molecule type" value="Genomic_DNA"/>
</dbReference>
<name>A0A8U0IMT4_9EURY</name>